<dbReference type="AlphaFoldDB" id="A0A426Y8K6"/>
<proteinExistence type="predicted"/>
<dbReference type="Proteomes" id="UP000287651">
    <property type="component" value="Unassembled WGS sequence"/>
</dbReference>
<dbReference type="EMBL" id="AMZH03014183">
    <property type="protein sequence ID" value="RRT48063.1"/>
    <property type="molecule type" value="Genomic_DNA"/>
</dbReference>
<organism evidence="1 2">
    <name type="scientific">Ensete ventricosum</name>
    <name type="common">Abyssinian banana</name>
    <name type="synonym">Musa ensete</name>
    <dbReference type="NCBI Taxonomy" id="4639"/>
    <lineage>
        <taxon>Eukaryota</taxon>
        <taxon>Viridiplantae</taxon>
        <taxon>Streptophyta</taxon>
        <taxon>Embryophyta</taxon>
        <taxon>Tracheophyta</taxon>
        <taxon>Spermatophyta</taxon>
        <taxon>Magnoliopsida</taxon>
        <taxon>Liliopsida</taxon>
        <taxon>Zingiberales</taxon>
        <taxon>Musaceae</taxon>
        <taxon>Ensete</taxon>
    </lineage>
</organism>
<evidence type="ECO:0000313" key="1">
    <source>
        <dbReference type="EMBL" id="RRT48063.1"/>
    </source>
</evidence>
<sequence length="67" mass="6776">MGATPTADPQVWLCVGHCPHQFPGPRSAGLSTSSTVPYLVGDAALGAIGITEVVELTSRASVILGLT</sequence>
<gene>
    <name evidence="1" type="ORF">B296_00053356</name>
</gene>
<reference evidence="1 2" key="1">
    <citation type="journal article" date="2014" name="Agronomy (Basel)">
        <title>A Draft Genome Sequence for Ensete ventricosum, the Drought-Tolerant Tree Against Hunger.</title>
        <authorList>
            <person name="Harrison J."/>
            <person name="Moore K.A."/>
            <person name="Paszkiewicz K."/>
            <person name="Jones T."/>
            <person name="Grant M."/>
            <person name="Ambacheew D."/>
            <person name="Muzemil S."/>
            <person name="Studholme D.J."/>
        </authorList>
    </citation>
    <scope>NUCLEOTIDE SEQUENCE [LARGE SCALE GENOMIC DNA]</scope>
</reference>
<protein>
    <submittedName>
        <fullName evidence="1">Uncharacterized protein</fullName>
    </submittedName>
</protein>
<accession>A0A426Y8K6</accession>
<name>A0A426Y8K6_ENSVE</name>
<comment type="caution">
    <text evidence="1">The sequence shown here is derived from an EMBL/GenBank/DDBJ whole genome shotgun (WGS) entry which is preliminary data.</text>
</comment>
<evidence type="ECO:0000313" key="2">
    <source>
        <dbReference type="Proteomes" id="UP000287651"/>
    </source>
</evidence>